<comment type="similarity">
    <text evidence="1">Belongs to the SufE family.</text>
</comment>
<organism evidence="3 4">
    <name type="scientific">Chitiniphilus eburneus</name>
    <dbReference type="NCBI Taxonomy" id="2571148"/>
    <lineage>
        <taxon>Bacteria</taxon>
        <taxon>Pseudomonadati</taxon>
        <taxon>Pseudomonadota</taxon>
        <taxon>Betaproteobacteria</taxon>
        <taxon>Neisseriales</taxon>
        <taxon>Chitinibacteraceae</taxon>
        <taxon>Chitiniphilus</taxon>
    </lineage>
</organism>
<reference evidence="3 4" key="1">
    <citation type="submission" date="2019-04" db="EMBL/GenBank/DDBJ databases">
        <title>Chitiniphilus eburnea sp. nov., a novel chitinolytic bacterium isolated from aquaculture sludge.</title>
        <authorList>
            <person name="Sheng M."/>
        </authorList>
    </citation>
    <scope>NUCLEOTIDE SEQUENCE [LARGE SCALE GENOMIC DNA]</scope>
    <source>
        <strain evidence="3 4">HX-2-15</strain>
    </source>
</reference>
<dbReference type="SUPFAM" id="SSF82649">
    <property type="entry name" value="SufE/NifU"/>
    <property type="match status" value="1"/>
</dbReference>
<evidence type="ECO:0000259" key="2">
    <source>
        <dbReference type="Pfam" id="PF02657"/>
    </source>
</evidence>
<protein>
    <submittedName>
        <fullName evidence="3">SufE family protein</fullName>
    </submittedName>
</protein>
<accession>A0A4U0QCL5</accession>
<comment type="caution">
    <text evidence="3">The sequence shown here is derived from an EMBL/GenBank/DDBJ whole genome shotgun (WGS) entry which is preliminary data.</text>
</comment>
<dbReference type="Pfam" id="PF02657">
    <property type="entry name" value="SufE"/>
    <property type="match status" value="1"/>
</dbReference>
<dbReference type="Proteomes" id="UP000310016">
    <property type="component" value="Unassembled WGS sequence"/>
</dbReference>
<dbReference type="Gene3D" id="3.90.1010.10">
    <property type="match status" value="1"/>
</dbReference>
<dbReference type="PANTHER" id="PTHR43597">
    <property type="entry name" value="SULFUR ACCEPTOR PROTEIN CSDE"/>
    <property type="match status" value="1"/>
</dbReference>
<evidence type="ECO:0000313" key="3">
    <source>
        <dbReference type="EMBL" id="TJZ73574.1"/>
    </source>
</evidence>
<evidence type="ECO:0000313" key="4">
    <source>
        <dbReference type="Proteomes" id="UP000310016"/>
    </source>
</evidence>
<dbReference type="AlphaFoldDB" id="A0A4U0QCL5"/>
<evidence type="ECO:0000256" key="1">
    <source>
        <dbReference type="ARBA" id="ARBA00010282"/>
    </source>
</evidence>
<gene>
    <name evidence="3" type="ORF">FAZ21_10335</name>
</gene>
<dbReference type="EMBL" id="SUMF01000009">
    <property type="protein sequence ID" value="TJZ73574.1"/>
    <property type="molecule type" value="Genomic_DNA"/>
</dbReference>
<feature type="domain" description="Fe-S metabolism associated" evidence="2">
    <location>
        <begin position="34"/>
        <end position="152"/>
    </location>
</feature>
<dbReference type="OrthoDB" id="9799320at2"/>
<sequence length="167" mass="18538">MRLQHRDRGGSTAVCTGRYAGVATVTFDRARITEQLGQAASWEAKNRLLVQIARELPALDDADRDDAHRVHGCESGVWMSLDWRDDRLTLRLDSDSRVVRGLLVLVLAAFHGRSADDILSVDFAGWLAQLGLARFLTSSRANGLKAIVDRVRDAASRHLADRPARYC</sequence>
<dbReference type="InterPro" id="IPR003808">
    <property type="entry name" value="Fe-S_metab-assoc_dom"/>
</dbReference>
<keyword evidence="4" id="KW-1185">Reference proteome</keyword>
<proteinExistence type="inferred from homology"/>
<name>A0A4U0QCL5_9NEIS</name>
<dbReference type="PANTHER" id="PTHR43597:SF5">
    <property type="entry name" value="SUFE-LIKE PROTEIN 2, CHLOROPLASTIC"/>
    <property type="match status" value="1"/>
</dbReference>